<keyword evidence="3" id="KW-0132">Cell division</keyword>
<dbReference type="GO" id="GO:0006281">
    <property type="term" value="P:DNA repair"/>
    <property type="evidence" value="ECO:0007669"/>
    <property type="project" value="UniProtKB-KW"/>
</dbReference>
<evidence type="ECO:0000256" key="6">
    <source>
        <dbReference type="ARBA" id="ARBA00022741"/>
    </source>
</evidence>
<proteinExistence type="predicted"/>
<comment type="caution">
    <text evidence="15">The sequence shown here is derived from an EMBL/GenBank/DDBJ whole genome shotgun (WGS) entry which is preliminary data.</text>
</comment>
<dbReference type="Gene3D" id="1.10.3260.10">
    <property type="entry name" value="DNA ligase, ATP-dependent, N-terminal domain"/>
    <property type="match status" value="1"/>
</dbReference>
<comment type="catalytic activity">
    <reaction evidence="13">
        <text>ATP + (deoxyribonucleotide)n-3'-hydroxyl + 5'-phospho-(deoxyribonucleotide)m = (deoxyribonucleotide)n+m + AMP + diphosphate.</text>
        <dbReference type="EC" id="6.5.1.1"/>
    </reaction>
</comment>
<dbReference type="Gene3D" id="3.30.470.30">
    <property type="entry name" value="DNA ligase/mRNA capping enzyme"/>
    <property type="match status" value="1"/>
</dbReference>
<dbReference type="GO" id="GO:0005524">
    <property type="term" value="F:ATP binding"/>
    <property type="evidence" value="ECO:0007669"/>
    <property type="project" value="UniProtKB-KW"/>
</dbReference>
<dbReference type="Gene3D" id="2.40.50.140">
    <property type="entry name" value="Nucleic acid-binding proteins"/>
    <property type="match status" value="1"/>
</dbReference>
<evidence type="ECO:0000256" key="4">
    <source>
        <dbReference type="ARBA" id="ARBA00022705"/>
    </source>
</evidence>
<evidence type="ECO:0000256" key="9">
    <source>
        <dbReference type="ARBA" id="ARBA00022842"/>
    </source>
</evidence>
<dbReference type="GO" id="GO:0046872">
    <property type="term" value="F:metal ion binding"/>
    <property type="evidence" value="ECO:0007669"/>
    <property type="project" value="UniProtKB-KW"/>
</dbReference>
<keyword evidence="4" id="KW-0235">DNA replication</keyword>
<dbReference type="CDD" id="cd07972">
    <property type="entry name" value="OBF_DNA_ligase_Arch_LigB"/>
    <property type="match status" value="1"/>
</dbReference>
<keyword evidence="8" id="KW-0067">ATP-binding</keyword>
<dbReference type="Pfam" id="PF01068">
    <property type="entry name" value="DNA_ligase_A_M"/>
    <property type="match status" value="1"/>
</dbReference>
<dbReference type="CDD" id="cd07897">
    <property type="entry name" value="Adenylation_DNA_ligase_Bac1"/>
    <property type="match status" value="1"/>
</dbReference>
<sequence length="538" mass="58703">MRRFADLLDRLILTPSRTTKLRLISDYFAHTPDPDRGWALAALAGTLDLRAARPSAIRELIGSRTDPVLFALSYDYVGDLAETAALMWPDPAATGPGRNDPGVRLSEVAETLAAAPSAAAAMRSLAGWLDGLDTTGRWALLKLATGGLRVGVSAGLAKAAFAAWAKLDPEAVEEVWHGLEPPYEALFAWATGTGPRPDPRGLPHFRPFMLATPAELADLAPLDPSDFRAEWKWDGIRAQMVAAGGEIRLYARSGDEIGRGFPDLLDAWPFGEAAVDGELVVMGPDGQPAPFAELQKRINRRTVGAGLLKSLPAHLRLYDLLARGGVDLRPHPFAERRAALEALVAAHPSPRFDLSPLVAFSSWAELDRLRADPPAATIEGVMLKRRDTPYLAGRPKGPWFKWKRAPLTLDVVLMYAQRGHGRRSSYFSDYTFGVWRDDDTLVPVGKAYSGFTDQELVELDRWIRRNTTERFGPVRAVAPGLVLEVAFDSVQPSPRHKSGLALRFPRIARIRWDKPAAEADRLETAAGLLVGSTAATVT</sequence>
<dbReference type="GO" id="GO:0006260">
    <property type="term" value="P:DNA replication"/>
    <property type="evidence" value="ECO:0007669"/>
    <property type="project" value="UniProtKB-KW"/>
</dbReference>
<dbReference type="InterPro" id="IPR016059">
    <property type="entry name" value="DNA_ligase_ATP-dep_CS"/>
</dbReference>
<dbReference type="GO" id="GO:0006310">
    <property type="term" value="P:DNA recombination"/>
    <property type="evidence" value="ECO:0007669"/>
    <property type="project" value="UniProtKB-KW"/>
</dbReference>
<dbReference type="Proteomes" id="UP000075787">
    <property type="component" value="Unassembled WGS sequence"/>
</dbReference>
<evidence type="ECO:0000313" key="16">
    <source>
        <dbReference type="Proteomes" id="UP000075787"/>
    </source>
</evidence>
<evidence type="ECO:0000256" key="7">
    <source>
        <dbReference type="ARBA" id="ARBA00022763"/>
    </source>
</evidence>
<dbReference type="PROSITE" id="PS50160">
    <property type="entry name" value="DNA_LIGASE_A3"/>
    <property type="match status" value="1"/>
</dbReference>
<dbReference type="RefSeq" id="WP_062763824.1">
    <property type="nucleotide sequence ID" value="NZ_CP121045.1"/>
</dbReference>
<dbReference type="GeneID" id="97241494"/>
<dbReference type="InterPro" id="IPR012309">
    <property type="entry name" value="DNA_ligase_ATP-dep_C"/>
</dbReference>
<keyword evidence="10" id="KW-0233">DNA recombination</keyword>
<dbReference type="GO" id="GO:0003677">
    <property type="term" value="F:DNA binding"/>
    <property type="evidence" value="ECO:0007669"/>
    <property type="project" value="InterPro"/>
</dbReference>
<keyword evidence="5" id="KW-0479">Metal-binding</keyword>
<keyword evidence="12" id="KW-0131">Cell cycle</keyword>
<dbReference type="GO" id="GO:0003910">
    <property type="term" value="F:DNA ligase (ATP) activity"/>
    <property type="evidence" value="ECO:0007669"/>
    <property type="project" value="UniProtKB-EC"/>
</dbReference>
<dbReference type="SUPFAM" id="SSF50249">
    <property type="entry name" value="Nucleic acid-binding proteins"/>
    <property type="match status" value="1"/>
</dbReference>
<keyword evidence="11" id="KW-0234">DNA repair</keyword>
<evidence type="ECO:0000256" key="2">
    <source>
        <dbReference type="ARBA" id="ARBA00022598"/>
    </source>
</evidence>
<dbReference type="EMBL" id="LPZR01000135">
    <property type="protein sequence ID" value="KYO52922.1"/>
    <property type="molecule type" value="Genomic_DNA"/>
</dbReference>
<evidence type="ECO:0000256" key="12">
    <source>
        <dbReference type="ARBA" id="ARBA00023306"/>
    </source>
</evidence>
<evidence type="ECO:0000259" key="14">
    <source>
        <dbReference type="PROSITE" id="PS50160"/>
    </source>
</evidence>
<dbReference type="OrthoDB" id="9767858at2"/>
<dbReference type="GO" id="GO:0051301">
    <property type="term" value="P:cell division"/>
    <property type="evidence" value="ECO:0007669"/>
    <property type="project" value="UniProtKB-KW"/>
</dbReference>
<dbReference type="Pfam" id="PF04679">
    <property type="entry name" value="DNA_ligase_A_C"/>
    <property type="match status" value="1"/>
</dbReference>
<dbReference type="PANTHER" id="PTHR45674">
    <property type="entry name" value="DNA LIGASE 1/3 FAMILY MEMBER"/>
    <property type="match status" value="1"/>
</dbReference>
<accession>A0A161Q4D4</accession>
<dbReference type="PROSITE" id="PS00697">
    <property type="entry name" value="DNA_LIGASE_A1"/>
    <property type="match status" value="1"/>
</dbReference>
<gene>
    <name evidence="15" type="ORF">AUP44_04310</name>
</gene>
<dbReference type="SUPFAM" id="SSF56091">
    <property type="entry name" value="DNA ligase/mRNA capping enzyme, catalytic domain"/>
    <property type="match status" value="1"/>
</dbReference>
<name>A0A161Q4D4_9PROT</name>
<protein>
    <recommendedName>
        <fullName evidence="1">DNA ligase (ATP)</fullName>
        <ecNumber evidence="1">6.5.1.1</ecNumber>
    </recommendedName>
</protein>
<evidence type="ECO:0000256" key="8">
    <source>
        <dbReference type="ARBA" id="ARBA00022840"/>
    </source>
</evidence>
<feature type="domain" description="ATP-dependent DNA ligase family profile" evidence="14">
    <location>
        <begin position="306"/>
        <end position="436"/>
    </location>
</feature>
<evidence type="ECO:0000256" key="13">
    <source>
        <dbReference type="ARBA" id="ARBA00034003"/>
    </source>
</evidence>
<evidence type="ECO:0000256" key="10">
    <source>
        <dbReference type="ARBA" id="ARBA00023172"/>
    </source>
</evidence>
<dbReference type="NCBIfam" id="TIGR04120">
    <property type="entry name" value="DNA_lig_bact"/>
    <property type="match status" value="1"/>
</dbReference>
<keyword evidence="7" id="KW-0227">DNA damage</keyword>
<keyword evidence="6" id="KW-0547">Nucleotide-binding</keyword>
<keyword evidence="9" id="KW-0460">Magnesium</keyword>
<dbReference type="InterPro" id="IPR050191">
    <property type="entry name" value="ATP-dep_DNA_ligase"/>
</dbReference>
<evidence type="ECO:0000313" key="15">
    <source>
        <dbReference type="EMBL" id="KYO52922.1"/>
    </source>
</evidence>
<evidence type="ECO:0000256" key="5">
    <source>
        <dbReference type="ARBA" id="ARBA00022723"/>
    </source>
</evidence>
<dbReference type="EC" id="6.5.1.1" evidence="1"/>
<evidence type="ECO:0000256" key="11">
    <source>
        <dbReference type="ARBA" id="ARBA00023204"/>
    </source>
</evidence>
<reference evidence="15 16" key="1">
    <citation type="submission" date="2015-12" db="EMBL/GenBank/DDBJ databases">
        <title>Genome sequence of Tistrella mobilis MCCC 1A02139.</title>
        <authorList>
            <person name="Lu L."/>
            <person name="Lai Q."/>
            <person name="Shao Z."/>
            <person name="Qian P."/>
        </authorList>
    </citation>
    <scope>NUCLEOTIDE SEQUENCE [LARGE SCALE GENOMIC DNA]</scope>
    <source>
        <strain evidence="15 16">MCCC 1A02139</strain>
    </source>
</reference>
<dbReference type="PANTHER" id="PTHR45674:SF13">
    <property type="entry name" value="DNA LIGASE-RELATED"/>
    <property type="match status" value="1"/>
</dbReference>
<dbReference type="InterPro" id="IPR026333">
    <property type="entry name" value="ATP_dep_DNA_lig_pp_1105_fam"/>
</dbReference>
<dbReference type="NCBIfam" id="NF006701">
    <property type="entry name" value="PRK09247.1"/>
    <property type="match status" value="1"/>
</dbReference>
<dbReference type="InterPro" id="IPR036599">
    <property type="entry name" value="DNA_ligase_N_sf"/>
</dbReference>
<dbReference type="InterPro" id="IPR012340">
    <property type="entry name" value="NA-bd_OB-fold"/>
</dbReference>
<dbReference type="InterPro" id="IPR012310">
    <property type="entry name" value="DNA_ligase_ATP-dep_cent"/>
</dbReference>
<keyword evidence="2 15" id="KW-0436">Ligase</keyword>
<organism evidence="15 16">
    <name type="scientific">Tistrella mobilis</name>
    <dbReference type="NCBI Taxonomy" id="171437"/>
    <lineage>
        <taxon>Bacteria</taxon>
        <taxon>Pseudomonadati</taxon>
        <taxon>Pseudomonadota</taxon>
        <taxon>Alphaproteobacteria</taxon>
        <taxon>Geminicoccales</taxon>
        <taxon>Geminicoccaceae</taxon>
        <taxon>Tistrella</taxon>
    </lineage>
</organism>
<evidence type="ECO:0000256" key="3">
    <source>
        <dbReference type="ARBA" id="ARBA00022618"/>
    </source>
</evidence>
<dbReference type="AlphaFoldDB" id="A0A161Q4D4"/>
<evidence type="ECO:0000256" key="1">
    <source>
        <dbReference type="ARBA" id="ARBA00012727"/>
    </source>
</evidence>